<reference evidence="3" key="1">
    <citation type="submission" date="2023-07" db="EMBL/GenBank/DDBJ databases">
        <title>30 novel species of actinomycetes from the DSMZ collection.</title>
        <authorList>
            <person name="Nouioui I."/>
        </authorList>
    </citation>
    <scope>NUCLEOTIDE SEQUENCE [LARGE SCALE GENOMIC DNA]</scope>
    <source>
        <strain evidence="3">DSM 41886</strain>
    </source>
</reference>
<name>A0ABU2SCH7_9ACTN</name>
<evidence type="ECO:0000313" key="2">
    <source>
        <dbReference type="EMBL" id="MDT0446679.1"/>
    </source>
</evidence>
<dbReference type="Proteomes" id="UP001183615">
    <property type="component" value="Unassembled WGS sequence"/>
</dbReference>
<dbReference type="GO" id="GO:0016740">
    <property type="term" value="F:transferase activity"/>
    <property type="evidence" value="ECO:0007669"/>
    <property type="project" value="UniProtKB-KW"/>
</dbReference>
<dbReference type="EMBL" id="JAVREV010000021">
    <property type="protein sequence ID" value="MDT0446679.1"/>
    <property type="molecule type" value="Genomic_DNA"/>
</dbReference>
<proteinExistence type="predicted"/>
<accession>A0ABU2SCH7</accession>
<keyword evidence="2" id="KW-0808">Transferase</keyword>
<evidence type="ECO:0000313" key="3">
    <source>
        <dbReference type="Proteomes" id="UP001183615"/>
    </source>
</evidence>
<dbReference type="InterPro" id="IPR002575">
    <property type="entry name" value="Aminoglycoside_PTrfase"/>
</dbReference>
<dbReference type="Pfam" id="PF01636">
    <property type="entry name" value="APH"/>
    <property type="match status" value="1"/>
</dbReference>
<comment type="caution">
    <text evidence="2">The sequence shown here is derived from an EMBL/GenBank/DDBJ whole genome shotgun (WGS) entry which is preliminary data.</text>
</comment>
<feature type="domain" description="Aminoglycoside phosphotransferase" evidence="1">
    <location>
        <begin position="60"/>
        <end position="272"/>
    </location>
</feature>
<dbReference type="InterPro" id="IPR011009">
    <property type="entry name" value="Kinase-like_dom_sf"/>
</dbReference>
<keyword evidence="3" id="KW-1185">Reference proteome</keyword>
<sequence>MTAPLDTDWAAVFDALGHRSAGPIGQGMEGVVHRLDGGLVGKAWTGPHGAGGRRLSRLSAFYEELAAQHLPFATPRIVARHEHRGTAVSIEHELSGTPLTEAHGLSDATVEEATATVVTALAGTEAGPAARALSALGEDTPLWAGHADWPTALAALVRRRAAAFHPVLAAAVPDFDTTLDRLLHRLERLTGRGARGGEAIVHGDICPENLLVDGAGRVTAVLDWGFFTTAGDNAFDASTAAGFRDMYGPEAARRDAALLRRFEALGHDRERLLIYRAAYAVAGANAYGADGKDGHFAWCAAALRRDDVRAALGLRGRAAD</sequence>
<protein>
    <submittedName>
        <fullName evidence="2">Aminoglycoside phosphotransferase family protein</fullName>
        <ecNumber evidence="2">2.7.1.-</ecNumber>
    </submittedName>
</protein>
<gene>
    <name evidence="2" type="ORF">RM779_29385</name>
</gene>
<dbReference type="EC" id="2.7.1.-" evidence="2"/>
<dbReference type="SUPFAM" id="SSF56112">
    <property type="entry name" value="Protein kinase-like (PK-like)"/>
    <property type="match status" value="1"/>
</dbReference>
<organism evidence="2 3">
    <name type="scientific">Streptomyces johnsoniae</name>
    <dbReference type="NCBI Taxonomy" id="3075532"/>
    <lineage>
        <taxon>Bacteria</taxon>
        <taxon>Bacillati</taxon>
        <taxon>Actinomycetota</taxon>
        <taxon>Actinomycetes</taxon>
        <taxon>Kitasatosporales</taxon>
        <taxon>Streptomycetaceae</taxon>
        <taxon>Streptomyces</taxon>
    </lineage>
</organism>
<dbReference type="Gene3D" id="3.90.1200.10">
    <property type="match status" value="1"/>
</dbReference>
<dbReference type="RefSeq" id="WP_311620831.1">
    <property type="nucleotide sequence ID" value="NZ_JAVREV010000021.1"/>
</dbReference>
<evidence type="ECO:0000259" key="1">
    <source>
        <dbReference type="Pfam" id="PF01636"/>
    </source>
</evidence>